<protein>
    <submittedName>
        <fullName evidence="1">Uncharacterized protein</fullName>
    </submittedName>
</protein>
<dbReference type="EMBL" id="RBKT01000001">
    <property type="protein sequence ID" value="RKR93074.1"/>
    <property type="molecule type" value="Genomic_DNA"/>
</dbReference>
<evidence type="ECO:0000313" key="2">
    <source>
        <dbReference type="Proteomes" id="UP000277671"/>
    </source>
</evidence>
<comment type="caution">
    <text evidence="1">The sequence shown here is derived from an EMBL/GenBank/DDBJ whole genome shotgun (WGS) entry which is preliminary data.</text>
</comment>
<accession>A0A495JXT4</accession>
<keyword evidence="2" id="KW-1185">Reference proteome</keyword>
<name>A0A495JXT4_9ACTN</name>
<dbReference type="AlphaFoldDB" id="A0A495JXT4"/>
<evidence type="ECO:0000313" key="1">
    <source>
        <dbReference type="EMBL" id="RKR93074.1"/>
    </source>
</evidence>
<gene>
    <name evidence="1" type="ORF">BDK92_7583</name>
</gene>
<sequence>MPPHGAMTCAVGRPVPSGPPAVAVGGPAQRAAAYLNVLAFARTDMPACESLASKTSAWLSATSSLSDYSRLASNASALGAGQHL</sequence>
<dbReference type="Proteomes" id="UP000277671">
    <property type="component" value="Unassembled WGS sequence"/>
</dbReference>
<organism evidence="1 2">
    <name type="scientific">Micromonospora pisi</name>
    <dbReference type="NCBI Taxonomy" id="589240"/>
    <lineage>
        <taxon>Bacteria</taxon>
        <taxon>Bacillati</taxon>
        <taxon>Actinomycetota</taxon>
        <taxon>Actinomycetes</taxon>
        <taxon>Micromonosporales</taxon>
        <taxon>Micromonosporaceae</taxon>
        <taxon>Micromonospora</taxon>
    </lineage>
</organism>
<reference evidence="1 2" key="1">
    <citation type="submission" date="2018-10" db="EMBL/GenBank/DDBJ databases">
        <title>Sequencing the genomes of 1000 actinobacteria strains.</title>
        <authorList>
            <person name="Klenk H.-P."/>
        </authorList>
    </citation>
    <scope>NUCLEOTIDE SEQUENCE [LARGE SCALE GENOMIC DNA]</scope>
    <source>
        <strain evidence="1 2">DSM 45175</strain>
    </source>
</reference>
<proteinExistence type="predicted"/>